<dbReference type="OrthoDB" id="8749423at2"/>
<evidence type="ECO:0000313" key="3">
    <source>
        <dbReference type="Proteomes" id="UP000199391"/>
    </source>
</evidence>
<accession>A0A1I7L0A2</accession>
<proteinExistence type="predicted"/>
<name>A0A1I7L0A2_9BURK</name>
<evidence type="ECO:0000256" key="1">
    <source>
        <dbReference type="SAM" id="MobiDB-lite"/>
    </source>
</evidence>
<dbReference type="Proteomes" id="UP000199391">
    <property type="component" value="Unassembled WGS sequence"/>
</dbReference>
<sequence>MEITNSVVVLQPGIYVLRYPKGGLAPLTISRAPGKPENCGRIEALWTPGTQGATLRDGSDCIVMHVQDAPAELLVSAFLPHAGAPAPTLRVDKIGLDEPGAAAAPVVSAPVVKAPAVTAPAPKAQPAGRTIQISEEGLTLIGHIERVGDAVAPEGKYLGDPSTNLRLEGFQVMWPDHPQQVDLAYSVTLEGLGATPTVTTGQFCGSKGEARRITEVTFTLVGENARRFELKGMAHFSGGFSVPVSSGLPLSGPSGLEHLVAVTLTTAIALPQKQNVQNPWEQSSRTKVFKTKATQSQK</sequence>
<dbReference type="EMBL" id="FPBO01000021">
    <property type="protein sequence ID" value="SFV03130.1"/>
    <property type="molecule type" value="Genomic_DNA"/>
</dbReference>
<protein>
    <submittedName>
        <fullName evidence="2">Uncharacterized protein</fullName>
    </submittedName>
</protein>
<reference evidence="3" key="1">
    <citation type="submission" date="2016-10" db="EMBL/GenBank/DDBJ databases">
        <authorList>
            <person name="Varghese N."/>
            <person name="Submissions S."/>
        </authorList>
    </citation>
    <scope>NUCLEOTIDE SEQUENCE [LARGE SCALE GENOMIC DNA]</scope>
    <source>
        <strain evidence="3">CGMCC 1.11014</strain>
    </source>
</reference>
<dbReference type="STRING" id="1035707.SAMN05216552_1021118"/>
<gene>
    <name evidence="2" type="ORF">SAMN05216552_1021118</name>
</gene>
<feature type="region of interest" description="Disordered" evidence="1">
    <location>
        <begin position="275"/>
        <end position="298"/>
    </location>
</feature>
<dbReference type="RefSeq" id="WP_143133257.1">
    <property type="nucleotide sequence ID" value="NZ_FPBO01000021.1"/>
</dbReference>
<keyword evidence="3" id="KW-1185">Reference proteome</keyword>
<organism evidence="2 3">
    <name type="scientific">Pseudoduganella namucuonensis</name>
    <dbReference type="NCBI Taxonomy" id="1035707"/>
    <lineage>
        <taxon>Bacteria</taxon>
        <taxon>Pseudomonadati</taxon>
        <taxon>Pseudomonadota</taxon>
        <taxon>Betaproteobacteria</taxon>
        <taxon>Burkholderiales</taxon>
        <taxon>Oxalobacteraceae</taxon>
        <taxon>Telluria group</taxon>
        <taxon>Pseudoduganella</taxon>
    </lineage>
</organism>
<evidence type="ECO:0000313" key="2">
    <source>
        <dbReference type="EMBL" id="SFV03130.1"/>
    </source>
</evidence>
<dbReference type="AlphaFoldDB" id="A0A1I7L0A2"/>